<evidence type="ECO:0000313" key="2">
    <source>
        <dbReference type="Proteomes" id="UP001138661"/>
    </source>
</evidence>
<reference evidence="1" key="1">
    <citation type="submission" date="2021-07" db="EMBL/GenBank/DDBJ databases">
        <title>Roseobacter insulae sp. nov., isolated from a tidal flat.</title>
        <authorList>
            <person name="Park S."/>
            <person name="Yoon J.-H."/>
        </authorList>
    </citation>
    <scope>NUCLEOTIDE SEQUENCE</scope>
    <source>
        <strain evidence="1">YSTF-M11</strain>
    </source>
</reference>
<comment type="caution">
    <text evidence="1">The sequence shown here is derived from an EMBL/GenBank/DDBJ whole genome shotgun (WGS) entry which is preliminary data.</text>
</comment>
<sequence length="136" mass="15404">MNKRTVTVQLPADLILAVHDLATEQEGTVAKIVEDLLVSHLATRKGARKKAEVVDERLIFALQKLLFRDMAEAEDWDDLDTRLRRHGYYLKIAWGGLSLHTETSGHKLCNTADLGFSYVTFLRRFGPGKPKDPRSE</sequence>
<dbReference type="EMBL" id="JAHXDN010000001">
    <property type="protein sequence ID" value="MBW4706601.1"/>
    <property type="molecule type" value="Genomic_DNA"/>
</dbReference>
<dbReference type="AlphaFoldDB" id="A0A9X1FS62"/>
<dbReference type="RefSeq" id="WP_219498371.1">
    <property type="nucleotide sequence ID" value="NZ_JAHXDN010000001.1"/>
</dbReference>
<protein>
    <submittedName>
        <fullName evidence="1">Uncharacterized protein</fullName>
    </submittedName>
</protein>
<name>A0A9X1FS62_9RHOB</name>
<organism evidence="1 2">
    <name type="scientific">Roseobacter insulae</name>
    <dbReference type="NCBI Taxonomy" id="2859783"/>
    <lineage>
        <taxon>Bacteria</taxon>
        <taxon>Pseudomonadati</taxon>
        <taxon>Pseudomonadota</taxon>
        <taxon>Alphaproteobacteria</taxon>
        <taxon>Rhodobacterales</taxon>
        <taxon>Roseobacteraceae</taxon>
        <taxon>Roseobacter</taxon>
    </lineage>
</organism>
<accession>A0A9X1FS62</accession>
<dbReference type="Proteomes" id="UP001138661">
    <property type="component" value="Unassembled WGS sequence"/>
</dbReference>
<gene>
    <name evidence="1" type="ORF">KX928_02265</name>
</gene>
<keyword evidence="2" id="KW-1185">Reference proteome</keyword>
<evidence type="ECO:0000313" key="1">
    <source>
        <dbReference type="EMBL" id="MBW4706601.1"/>
    </source>
</evidence>
<proteinExistence type="predicted"/>